<gene>
    <name evidence="13" type="ORF">DSM106044_03013</name>
</gene>
<keyword evidence="5" id="KW-0902">Two-component regulatory system</keyword>
<dbReference type="STRING" id="180332.GCA_000797495_03021"/>
<evidence type="ECO:0000313" key="13">
    <source>
        <dbReference type="EMBL" id="TLD00173.1"/>
    </source>
</evidence>
<dbReference type="Pfam" id="PF12833">
    <property type="entry name" value="HTH_18"/>
    <property type="match status" value="1"/>
</dbReference>
<evidence type="ECO:0000256" key="4">
    <source>
        <dbReference type="ARBA" id="ARBA00022553"/>
    </source>
</evidence>
<dbReference type="InterPro" id="IPR009057">
    <property type="entry name" value="Homeodomain-like_sf"/>
</dbReference>
<dbReference type="PANTHER" id="PTHR42713:SF3">
    <property type="entry name" value="TRANSCRIPTIONAL REGULATORY PROTEIN HPTR"/>
    <property type="match status" value="1"/>
</dbReference>
<evidence type="ECO:0000256" key="6">
    <source>
        <dbReference type="ARBA" id="ARBA00023015"/>
    </source>
</evidence>
<proteinExistence type="predicted"/>
<dbReference type="SMART" id="SM00448">
    <property type="entry name" value="REC"/>
    <property type="match status" value="1"/>
</dbReference>
<feature type="domain" description="Response regulatory" evidence="12">
    <location>
        <begin position="3"/>
        <end position="120"/>
    </location>
</feature>
<dbReference type="PROSITE" id="PS01124">
    <property type="entry name" value="HTH_ARAC_FAMILY_2"/>
    <property type="match status" value="1"/>
</dbReference>
<comment type="subcellular location">
    <subcellularLocation>
        <location evidence="1">Cytoplasm</location>
    </subcellularLocation>
</comment>
<reference evidence="13 14" key="1">
    <citation type="journal article" date="2019" name="Anaerobe">
        <title>Detection of Robinsoniella peoriensis in multiple bone samples of a trauma patient.</title>
        <authorList>
            <person name="Schrottner P."/>
            <person name="Hartwich K."/>
            <person name="Bunk B."/>
            <person name="Schober I."/>
            <person name="Helbig S."/>
            <person name="Rudolph W.W."/>
            <person name="Gunzer F."/>
        </authorList>
    </citation>
    <scope>NUCLEOTIDE SEQUENCE [LARGE SCALE GENOMIC DNA]</scope>
    <source>
        <strain evidence="13 14">DSM 106044</strain>
    </source>
</reference>
<dbReference type="AlphaFoldDB" id="A0A4U8Q7S4"/>
<evidence type="ECO:0000256" key="3">
    <source>
        <dbReference type="ARBA" id="ARBA00022490"/>
    </source>
</evidence>
<dbReference type="GO" id="GO:0000160">
    <property type="term" value="P:phosphorelay signal transduction system"/>
    <property type="evidence" value="ECO:0007669"/>
    <property type="project" value="UniProtKB-KW"/>
</dbReference>
<organism evidence="13 14">
    <name type="scientific">Robinsoniella peoriensis</name>
    <dbReference type="NCBI Taxonomy" id="180332"/>
    <lineage>
        <taxon>Bacteria</taxon>
        <taxon>Bacillati</taxon>
        <taxon>Bacillota</taxon>
        <taxon>Clostridia</taxon>
        <taxon>Lachnospirales</taxon>
        <taxon>Lachnospiraceae</taxon>
        <taxon>Robinsoniella</taxon>
    </lineage>
</organism>
<dbReference type="GO" id="GO:0005737">
    <property type="term" value="C:cytoplasm"/>
    <property type="evidence" value="ECO:0007669"/>
    <property type="project" value="UniProtKB-SubCell"/>
</dbReference>
<evidence type="ECO:0000313" key="14">
    <source>
        <dbReference type="Proteomes" id="UP000306509"/>
    </source>
</evidence>
<feature type="modified residue" description="4-aspartylphosphate" evidence="10">
    <location>
        <position position="55"/>
    </location>
</feature>
<evidence type="ECO:0000256" key="1">
    <source>
        <dbReference type="ARBA" id="ARBA00004496"/>
    </source>
</evidence>
<keyword evidence="14" id="KW-1185">Reference proteome</keyword>
<dbReference type="Gene3D" id="3.40.50.2300">
    <property type="match status" value="1"/>
</dbReference>
<evidence type="ECO:0000256" key="5">
    <source>
        <dbReference type="ARBA" id="ARBA00023012"/>
    </source>
</evidence>
<feature type="domain" description="HTH araC/xylS-type" evidence="11">
    <location>
        <begin position="405"/>
        <end position="503"/>
    </location>
</feature>
<dbReference type="Proteomes" id="UP000306509">
    <property type="component" value="Unassembled WGS sequence"/>
</dbReference>
<dbReference type="InterPro" id="IPR018062">
    <property type="entry name" value="HTH_AraC-typ_CS"/>
</dbReference>
<name>A0A4U8Q7S4_9FIRM</name>
<evidence type="ECO:0000259" key="12">
    <source>
        <dbReference type="PROSITE" id="PS50110"/>
    </source>
</evidence>
<evidence type="ECO:0000256" key="2">
    <source>
        <dbReference type="ARBA" id="ARBA00018672"/>
    </source>
</evidence>
<dbReference type="RefSeq" id="WP_027294935.1">
    <property type="nucleotide sequence ID" value="NZ_CABMJZ010000089.1"/>
</dbReference>
<dbReference type="Pfam" id="PF00072">
    <property type="entry name" value="Response_reg"/>
    <property type="match status" value="1"/>
</dbReference>
<dbReference type="InterPro" id="IPR001789">
    <property type="entry name" value="Sig_transdc_resp-reg_receiver"/>
</dbReference>
<dbReference type="Gene3D" id="1.10.10.60">
    <property type="entry name" value="Homeodomain-like"/>
    <property type="match status" value="2"/>
</dbReference>
<dbReference type="SUPFAM" id="SSF46689">
    <property type="entry name" value="Homeodomain-like"/>
    <property type="match status" value="2"/>
</dbReference>
<dbReference type="GO" id="GO:0003700">
    <property type="term" value="F:DNA-binding transcription factor activity"/>
    <property type="evidence" value="ECO:0007669"/>
    <property type="project" value="InterPro"/>
</dbReference>
<evidence type="ECO:0000256" key="9">
    <source>
        <dbReference type="ARBA" id="ARBA00024867"/>
    </source>
</evidence>
<dbReference type="SMART" id="SM00342">
    <property type="entry name" value="HTH_ARAC"/>
    <property type="match status" value="1"/>
</dbReference>
<protein>
    <recommendedName>
        <fullName evidence="2">Stage 0 sporulation protein A homolog</fullName>
    </recommendedName>
</protein>
<dbReference type="PROSITE" id="PS50110">
    <property type="entry name" value="RESPONSE_REGULATORY"/>
    <property type="match status" value="1"/>
</dbReference>
<dbReference type="OrthoDB" id="3177689at2"/>
<dbReference type="GO" id="GO:0043565">
    <property type="term" value="F:sequence-specific DNA binding"/>
    <property type="evidence" value="ECO:0007669"/>
    <property type="project" value="InterPro"/>
</dbReference>
<sequence length="507" mass="57614">MIPVMIVEDEFLVRVGLKSLIDWNAYGFYIAADASNGQEGLALYEKHHPYLIITDIRMSPVSGLEMMNEIRKLDSEVKFIIISAYNDFEYAQQAIRYGVELYLCKSTFKNEDLTAALPKIKASYPDSRQADPSDSEPSIQNFSEVFTDASDIRSLEKYLEQHHLSDCPKMVIAARHDRHTNNSINQNLYHNIIQNILKRCQITYQLYSKDDFILCLLDASDTEKIRTIAQELNKTLLNYTKQPCYFGISSTFANPALKLYRAVNEACLTCNEFIFDKSVNIRNFSGSSSSNCYSGQCAGSTANPANIEINVERLMSSVFSFRKQDSEMIIREIIFSCKNYRSLEKSVFTILLSFIEYDNSSMVSALLERELKKDDLDRIATSLLDWIYALPFNTMAVSNSNEYVETVISYIKSHLSENLSIQSLADMIHLSPNYLGKVFYQKTGAFLNNYITGCRMNKACELLRGTDLPVNTIGIMIGISNPHYFSKLFRDTVGSSPSKYRLTPPAT</sequence>
<dbReference type="PROSITE" id="PS00041">
    <property type="entry name" value="HTH_ARAC_FAMILY_1"/>
    <property type="match status" value="1"/>
</dbReference>
<evidence type="ECO:0000256" key="10">
    <source>
        <dbReference type="PROSITE-ProRule" id="PRU00169"/>
    </source>
</evidence>
<keyword evidence="8" id="KW-0804">Transcription</keyword>
<keyword evidence="4 10" id="KW-0597">Phosphoprotein</keyword>
<dbReference type="InterPro" id="IPR018060">
    <property type="entry name" value="HTH_AraC"/>
</dbReference>
<keyword evidence="6" id="KW-0805">Transcription regulation</keyword>
<evidence type="ECO:0000256" key="8">
    <source>
        <dbReference type="ARBA" id="ARBA00023163"/>
    </source>
</evidence>
<comment type="function">
    <text evidence="9">May play the central regulatory role in sporulation. It may be an element of the effector pathway responsible for the activation of sporulation genes in response to nutritional stress. Spo0A may act in concert with spo0H (a sigma factor) to control the expression of some genes that are critical to the sporulation process.</text>
</comment>
<evidence type="ECO:0000259" key="11">
    <source>
        <dbReference type="PROSITE" id="PS01124"/>
    </source>
</evidence>
<keyword evidence="7" id="KW-0238">DNA-binding</keyword>
<dbReference type="CDD" id="cd17536">
    <property type="entry name" value="REC_YesN-like"/>
    <property type="match status" value="1"/>
</dbReference>
<dbReference type="InterPro" id="IPR011006">
    <property type="entry name" value="CheY-like_superfamily"/>
</dbReference>
<accession>A0A4U8Q7S4</accession>
<dbReference type="InterPro" id="IPR051552">
    <property type="entry name" value="HptR"/>
</dbReference>
<comment type="caution">
    <text evidence="13">The sequence shown here is derived from an EMBL/GenBank/DDBJ whole genome shotgun (WGS) entry which is preliminary data.</text>
</comment>
<dbReference type="EMBL" id="QGQD01000058">
    <property type="protein sequence ID" value="TLD00173.1"/>
    <property type="molecule type" value="Genomic_DNA"/>
</dbReference>
<evidence type="ECO:0000256" key="7">
    <source>
        <dbReference type="ARBA" id="ARBA00023125"/>
    </source>
</evidence>
<dbReference type="PANTHER" id="PTHR42713">
    <property type="entry name" value="HISTIDINE KINASE-RELATED"/>
    <property type="match status" value="1"/>
</dbReference>
<keyword evidence="3" id="KW-0963">Cytoplasm</keyword>
<dbReference type="SUPFAM" id="SSF52172">
    <property type="entry name" value="CheY-like"/>
    <property type="match status" value="1"/>
</dbReference>